<dbReference type="Pfam" id="PF06890">
    <property type="entry name" value="Phage_Mu_Gp45"/>
    <property type="match status" value="1"/>
</dbReference>
<gene>
    <name evidence="2" type="ORF">HLH44_03575</name>
</gene>
<reference evidence="2 3" key="1">
    <citation type="submission" date="2020-04" db="EMBL/GenBank/DDBJ databases">
        <title>Description of novel Gluconacetobacter.</title>
        <authorList>
            <person name="Sombolestani A."/>
        </authorList>
    </citation>
    <scope>NUCLEOTIDE SEQUENCE [LARGE SCALE GENOMIC DNA]</scope>
    <source>
        <strain evidence="2 3">LMG 22058</strain>
    </source>
</reference>
<dbReference type="Pfam" id="PF18946">
    <property type="entry name" value="Apex"/>
    <property type="match status" value="1"/>
</dbReference>
<name>A0A7W4JXI4_9PROT</name>
<dbReference type="PIRSF" id="PIRSF012337">
    <property type="entry name" value="gp45"/>
    <property type="match status" value="1"/>
</dbReference>
<sequence length="158" mass="16398">MMALGLGRLLKDTDESQTISLVQAVLPGGEVRSDIPLMQHYGFASRPRAGGDVVVVFQGGDRAQGVAVATGDQRNRPTWLQPGEVALYHPPTGARIRMQADGSISIEPGNGNVHAGGNWDFSGQITAKEVVAGGVKLSLHEHPGVQKGGSKTGAPAPS</sequence>
<evidence type="ECO:0000313" key="2">
    <source>
        <dbReference type="EMBL" id="MBB2196551.1"/>
    </source>
</evidence>
<protein>
    <submittedName>
        <fullName evidence="2">Phage baseplate assembly protein</fullName>
    </submittedName>
</protein>
<proteinExistence type="predicted"/>
<evidence type="ECO:0000313" key="3">
    <source>
        <dbReference type="Proteomes" id="UP000530320"/>
    </source>
</evidence>
<dbReference type="Proteomes" id="UP000530320">
    <property type="component" value="Unassembled WGS sequence"/>
</dbReference>
<dbReference type="EMBL" id="JABEQP010000002">
    <property type="protein sequence ID" value="MBB2196551.1"/>
    <property type="molecule type" value="Genomic_DNA"/>
</dbReference>
<dbReference type="InterPro" id="IPR014462">
    <property type="entry name" value="Phage_Mu_Gp45"/>
</dbReference>
<feature type="domain" description="Bacteriophage Mu Gp45 N-terminal" evidence="1">
    <location>
        <begin position="10"/>
        <end position="74"/>
    </location>
</feature>
<accession>A0A7W4JXI4</accession>
<dbReference type="RefSeq" id="WP_183008139.1">
    <property type="nucleotide sequence ID" value="NZ_JABEQP010000002.1"/>
</dbReference>
<comment type="caution">
    <text evidence="2">The sequence shown here is derived from an EMBL/GenBank/DDBJ whole genome shotgun (WGS) entry which is preliminary data.</text>
</comment>
<dbReference type="AlphaFoldDB" id="A0A7W4JXI4"/>
<dbReference type="InterPro" id="IPR053861">
    <property type="entry name" value="Phage_Mu_Gp45_N"/>
</dbReference>
<organism evidence="2 3">
    <name type="scientific">Gluconacetobacter dulcium</name>
    <dbReference type="NCBI Taxonomy" id="2729096"/>
    <lineage>
        <taxon>Bacteria</taxon>
        <taxon>Pseudomonadati</taxon>
        <taxon>Pseudomonadota</taxon>
        <taxon>Alphaproteobacteria</taxon>
        <taxon>Acetobacterales</taxon>
        <taxon>Acetobacteraceae</taxon>
        <taxon>Gluconacetobacter</taxon>
    </lineage>
</organism>
<dbReference type="InterPro" id="IPR044033">
    <property type="entry name" value="GpV-like_apex"/>
</dbReference>
<evidence type="ECO:0000259" key="1">
    <source>
        <dbReference type="Pfam" id="PF06890"/>
    </source>
</evidence>